<evidence type="ECO:0000259" key="3">
    <source>
        <dbReference type="Pfam" id="PF14020"/>
    </source>
</evidence>
<protein>
    <submittedName>
        <fullName evidence="4">DUF4236 domain-containing protein</fullName>
    </submittedName>
</protein>
<dbReference type="InterPro" id="IPR025330">
    <property type="entry name" value="DUF4236"/>
</dbReference>
<dbReference type="Proteomes" id="UP001207582">
    <property type="component" value="Unassembled WGS sequence"/>
</dbReference>
<feature type="transmembrane region" description="Helical" evidence="2">
    <location>
        <begin position="86"/>
        <end position="103"/>
    </location>
</feature>
<keyword evidence="2" id="KW-0472">Membrane</keyword>
<evidence type="ECO:0000313" key="5">
    <source>
        <dbReference type="Proteomes" id="UP001207582"/>
    </source>
</evidence>
<keyword evidence="2" id="KW-0812">Transmembrane</keyword>
<feature type="region of interest" description="Disordered" evidence="1">
    <location>
        <begin position="48"/>
        <end position="79"/>
    </location>
</feature>
<gene>
    <name evidence="4" type="ORF">OM960_20410</name>
</gene>
<evidence type="ECO:0000313" key="4">
    <source>
        <dbReference type="EMBL" id="MCW3783900.1"/>
    </source>
</evidence>
<dbReference type="EMBL" id="JAPDOG010000027">
    <property type="protein sequence ID" value="MCW3783900.1"/>
    <property type="molecule type" value="Genomic_DNA"/>
</dbReference>
<dbReference type="RefSeq" id="WP_264773279.1">
    <property type="nucleotide sequence ID" value="NZ_JAPDOG010000027.1"/>
</dbReference>
<dbReference type="Pfam" id="PF14020">
    <property type="entry name" value="DUF4236"/>
    <property type="match status" value="1"/>
</dbReference>
<organism evidence="4 5">
    <name type="scientific">Defluviimonas salinarum</name>
    <dbReference type="NCBI Taxonomy" id="2992147"/>
    <lineage>
        <taxon>Bacteria</taxon>
        <taxon>Pseudomonadati</taxon>
        <taxon>Pseudomonadota</taxon>
        <taxon>Alphaproteobacteria</taxon>
        <taxon>Rhodobacterales</taxon>
        <taxon>Paracoccaceae</taxon>
        <taxon>Albidovulum</taxon>
    </lineage>
</organism>
<comment type="caution">
    <text evidence="4">The sequence shown here is derived from an EMBL/GenBank/DDBJ whole genome shotgun (WGS) entry which is preliminary data.</text>
</comment>
<keyword evidence="2" id="KW-1133">Transmembrane helix</keyword>
<sequence length="104" mass="10535">MGFRFSKRVKILPGVRLNFSKNGVSTSLGPRGASVTVGKKGIHGNVGIPGTGLSYRTRLDRPSGQSGGRTNGRAPVGDAPSSGASALGYIIAAVVFIGLIALLA</sequence>
<feature type="domain" description="DUF4236" evidence="3">
    <location>
        <begin position="3"/>
        <end position="56"/>
    </location>
</feature>
<reference evidence="4 5" key="1">
    <citation type="submission" date="2022-10" db="EMBL/GenBank/DDBJ databases">
        <title>Defluviimonas sp. CAU 1641 isolated from mud.</title>
        <authorList>
            <person name="Kim W."/>
        </authorList>
    </citation>
    <scope>NUCLEOTIDE SEQUENCE [LARGE SCALE GENOMIC DNA]</scope>
    <source>
        <strain evidence="4 5">CAU 1641</strain>
    </source>
</reference>
<proteinExistence type="predicted"/>
<name>A0ABT3J8B5_9RHOB</name>
<accession>A0ABT3J8B5</accession>
<keyword evidence="5" id="KW-1185">Reference proteome</keyword>
<evidence type="ECO:0000256" key="1">
    <source>
        <dbReference type="SAM" id="MobiDB-lite"/>
    </source>
</evidence>
<evidence type="ECO:0000256" key="2">
    <source>
        <dbReference type="SAM" id="Phobius"/>
    </source>
</evidence>